<evidence type="ECO:0000256" key="2">
    <source>
        <dbReference type="ARBA" id="ARBA00006375"/>
    </source>
</evidence>
<comment type="similarity">
    <text evidence="2 9">Belongs to the mitochondrial carrier (TC 2.A.29) family.</text>
</comment>
<dbReference type="InterPro" id="IPR023395">
    <property type="entry name" value="MCP_dom_sf"/>
</dbReference>
<protein>
    <submittedName>
        <fullName evidence="10">Peroxisomal adenine nucleotide transporter 1</fullName>
    </submittedName>
</protein>
<dbReference type="SUPFAM" id="SSF103506">
    <property type="entry name" value="Mitochondrial carrier"/>
    <property type="match status" value="1"/>
</dbReference>
<dbReference type="Gene3D" id="1.50.40.10">
    <property type="entry name" value="Mitochondrial carrier domain"/>
    <property type="match status" value="1"/>
</dbReference>
<feature type="repeat" description="Solcar" evidence="8">
    <location>
        <begin position="1"/>
        <end position="66"/>
    </location>
</feature>
<evidence type="ECO:0000256" key="1">
    <source>
        <dbReference type="ARBA" id="ARBA00004141"/>
    </source>
</evidence>
<comment type="subcellular location">
    <subcellularLocation>
        <location evidence="1">Membrane</location>
        <topology evidence="1">Multi-pass membrane protein</topology>
    </subcellularLocation>
</comment>
<dbReference type="Pfam" id="PF00153">
    <property type="entry name" value="Mito_carr"/>
    <property type="match status" value="2"/>
</dbReference>
<reference evidence="10" key="1">
    <citation type="submission" date="2016-06" db="UniProtKB">
        <authorList>
            <consortium name="WormBaseParasite"/>
        </authorList>
    </citation>
    <scope>IDENTIFICATION</scope>
</reference>
<dbReference type="InterPro" id="IPR018108">
    <property type="entry name" value="MCP_transmembrane"/>
</dbReference>
<evidence type="ECO:0000256" key="9">
    <source>
        <dbReference type="RuleBase" id="RU000488"/>
    </source>
</evidence>
<keyword evidence="6" id="KW-1133">Transmembrane helix</keyword>
<dbReference type="GO" id="GO:0016020">
    <property type="term" value="C:membrane"/>
    <property type="evidence" value="ECO:0007669"/>
    <property type="project" value="UniProtKB-SubCell"/>
</dbReference>
<keyword evidence="4 8" id="KW-0812">Transmembrane</keyword>
<accession>A0A183DEB4</accession>
<dbReference type="PANTHER" id="PTHR45618">
    <property type="entry name" value="MITOCHONDRIAL DICARBOXYLATE CARRIER-RELATED"/>
    <property type="match status" value="1"/>
</dbReference>
<evidence type="ECO:0000256" key="7">
    <source>
        <dbReference type="ARBA" id="ARBA00023136"/>
    </source>
</evidence>
<dbReference type="PROSITE" id="PS50920">
    <property type="entry name" value="SOLCAR"/>
    <property type="match status" value="1"/>
</dbReference>
<dbReference type="WBParaSite" id="GPUH_0000706401-mRNA-1">
    <property type="protein sequence ID" value="GPUH_0000706401-mRNA-1"/>
    <property type="gene ID" value="GPUH_0000706401"/>
</dbReference>
<organism evidence="10">
    <name type="scientific">Gongylonema pulchrum</name>
    <dbReference type="NCBI Taxonomy" id="637853"/>
    <lineage>
        <taxon>Eukaryota</taxon>
        <taxon>Metazoa</taxon>
        <taxon>Ecdysozoa</taxon>
        <taxon>Nematoda</taxon>
        <taxon>Chromadorea</taxon>
        <taxon>Rhabditida</taxon>
        <taxon>Spirurina</taxon>
        <taxon>Spiruromorpha</taxon>
        <taxon>Spiruroidea</taxon>
        <taxon>Gongylonematidae</taxon>
        <taxon>Gongylonema</taxon>
    </lineage>
</organism>
<evidence type="ECO:0000256" key="4">
    <source>
        <dbReference type="ARBA" id="ARBA00022692"/>
    </source>
</evidence>
<keyword evidence="7 8" id="KW-0472">Membrane</keyword>
<keyword evidence="3 9" id="KW-0813">Transport</keyword>
<proteinExistence type="inferred from homology"/>
<evidence type="ECO:0000313" key="10">
    <source>
        <dbReference type="WBParaSite" id="GPUH_0000706401-mRNA-1"/>
    </source>
</evidence>
<keyword evidence="5" id="KW-0677">Repeat</keyword>
<dbReference type="AlphaFoldDB" id="A0A183DEB4"/>
<evidence type="ECO:0000256" key="5">
    <source>
        <dbReference type="ARBA" id="ARBA00022737"/>
    </source>
</evidence>
<evidence type="ECO:0000256" key="3">
    <source>
        <dbReference type="ARBA" id="ARBA00022448"/>
    </source>
</evidence>
<name>A0A183DEB4_9BILA</name>
<sequence length="152" mass="16587">LDLVKNRMQLSGLSGKKEFRSSFHALRSIIANEGFLAIYNGLSAGLLRQATYTTTRLGIYTWLFEHFTTGEKAPTFATKAGIGLAAGAAGSLPPDQQRKYKNVFDALIRVVKEEGAEIRHERLLQGCGPTVLRAMVVNAAQLATYSQSKEAL</sequence>
<dbReference type="InterPro" id="IPR050391">
    <property type="entry name" value="Mito_Metabolite_Transporter"/>
</dbReference>
<evidence type="ECO:0000256" key="8">
    <source>
        <dbReference type="PROSITE-ProRule" id="PRU00282"/>
    </source>
</evidence>
<evidence type="ECO:0000256" key="6">
    <source>
        <dbReference type="ARBA" id="ARBA00022989"/>
    </source>
</evidence>